<dbReference type="PANTHER" id="PTHR46462">
    <property type="entry name" value="UPSET, ISOFORM A"/>
    <property type="match status" value="1"/>
</dbReference>
<feature type="region of interest" description="Disordered" evidence="5">
    <location>
        <begin position="118"/>
        <end position="215"/>
    </location>
</feature>
<evidence type="ECO:0000259" key="6">
    <source>
        <dbReference type="PROSITE" id="PS50280"/>
    </source>
</evidence>
<dbReference type="InterPro" id="IPR011011">
    <property type="entry name" value="Znf_FYVE_PHD"/>
</dbReference>
<evidence type="ECO:0000313" key="8">
    <source>
        <dbReference type="Proteomes" id="UP001140453"/>
    </source>
</evidence>
<feature type="compositionally biased region" description="Polar residues" evidence="5">
    <location>
        <begin position="503"/>
        <end position="518"/>
    </location>
</feature>
<accession>A0A9W9CVH8</accession>
<keyword evidence="4" id="KW-0156">Chromatin regulator</keyword>
<dbReference type="EMBL" id="JAPEVB010000004">
    <property type="protein sequence ID" value="KAJ4389764.1"/>
    <property type="molecule type" value="Genomic_DNA"/>
</dbReference>
<dbReference type="PROSITE" id="PS50280">
    <property type="entry name" value="SET"/>
    <property type="match status" value="1"/>
</dbReference>
<feature type="compositionally biased region" description="Basic and acidic residues" evidence="5">
    <location>
        <begin position="613"/>
        <end position="627"/>
    </location>
</feature>
<dbReference type="OrthoDB" id="1928087at2759"/>
<evidence type="ECO:0000256" key="5">
    <source>
        <dbReference type="SAM" id="MobiDB-lite"/>
    </source>
</evidence>
<feature type="domain" description="SET" evidence="6">
    <location>
        <begin position="300"/>
        <end position="409"/>
    </location>
</feature>
<keyword evidence="3" id="KW-0862">Zinc</keyword>
<evidence type="ECO:0000256" key="4">
    <source>
        <dbReference type="ARBA" id="ARBA00022853"/>
    </source>
</evidence>
<sequence length="931" mass="101047">MTDTLLPASTQPAPPSCVFPFDKQSTKDAGLKIKPKKEEESDGSIRCICKYSDDDGNTIFCEECKTWQHIACYYPGRESEVAEDQFAHSCADCKPRELDRQKAHEQMKAKLGFAAVGNDLLDKKSKRPPSKSHKKKAKPTDLQLNGHAVGNDGSKHGSPHDLPPAKKAKTTHKSSHSISTSTAKRSPSNSATTKANHNGHPLSPATTPPNLPADFEHPSAVRFLVRHGTPFEPADTNIIATLETTNKMAVWSRPERPDFRNDAGAELDEVVLRKTPSTLSPPLRVDKQEHQVPGGPLLHWPRLITPSPIDIDVAMMELNGVVGLQSDYCEVPENRYKDLSAPLPFVFFPEHIPLYIDARREGSNARHVRRSCKPNARLATYLPDDSGWHFWLVSDRPIVANEEITLGWDFHLAGNYDSYMKRLLGLHEEATNEQSVTDVVMDIDQKDYNFLDQWIDLLMAEYGACACNRGPDCAFNTFRRLCHEKLQARPNGPKRKRAKSKPHTISPTSTGQATNSRAASEGHLDEVTENDDNSISGSARSKPPSRDRTPARLGSLDTPAILTGLTARDKRKAEQIEKIFQQEEQQPPRKKKKSIADGANTMSSTKSKNRNNANHEKPNGASERRYVDAGTSAHKTGSPASATSPASIHSTANVVSRHPSVTSESRHSSSSASRNYCDAAVQTEIEQSKHIIKSHPPRRVISLTMRLMKQKNRDSLITQQRSASVSLDVPIKSSQSSPSTAYKELPLASPTSADADVAMPEAPPVAANAEEMSPATSNVMMATESVATPLKTDSPKLRVQMPPVPAFAGPSVETPTTTPMSTTGSVQSPLSSTIPPSPLAPSGTNGATTTAVTAASPVKERKKLDLGGYMRRKAEKAAMEAAAAAESPADTEHPSKSTAVSDDIQVPGTMNGDKSADPAAMETTPAPTSAN</sequence>
<dbReference type="Gene3D" id="3.30.40.10">
    <property type="entry name" value="Zinc/RING finger domain, C3HC4 (zinc finger)"/>
    <property type="match status" value="1"/>
</dbReference>
<feature type="compositionally biased region" description="Polar residues" evidence="5">
    <location>
        <begin position="600"/>
        <end position="612"/>
    </location>
</feature>
<evidence type="ECO:0000313" key="7">
    <source>
        <dbReference type="EMBL" id="KAJ4389764.1"/>
    </source>
</evidence>
<proteinExistence type="predicted"/>
<dbReference type="InterPro" id="IPR001214">
    <property type="entry name" value="SET_dom"/>
</dbReference>
<feature type="compositionally biased region" description="Low complexity" evidence="5">
    <location>
        <begin position="810"/>
        <end position="834"/>
    </location>
</feature>
<feature type="compositionally biased region" description="Low complexity" evidence="5">
    <location>
        <begin position="660"/>
        <end position="673"/>
    </location>
</feature>
<dbReference type="GO" id="GO:0070210">
    <property type="term" value="C:Rpd3L-Expanded complex"/>
    <property type="evidence" value="ECO:0007669"/>
    <property type="project" value="TreeGrafter"/>
</dbReference>
<protein>
    <submittedName>
        <fullName evidence="7">SET domain-containing protein 3</fullName>
    </submittedName>
</protein>
<feature type="region of interest" description="Disordered" evidence="5">
    <location>
        <begin position="486"/>
        <end position="567"/>
    </location>
</feature>
<evidence type="ECO:0000256" key="3">
    <source>
        <dbReference type="ARBA" id="ARBA00022833"/>
    </source>
</evidence>
<feature type="region of interest" description="Disordered" evidence="5">
    <location>
        <begin position="788"/>
        <end position="931"/>
    </location>
</feature>
<dbReference type="InterPro" id="IPR019787">
    <property type="entry name" value="Znf_PHD-finger"/>
</dbReference>
<dbReference type="InterPro" id="IPR013083">
    <property type="entry name" value="Znf_RING/FYVE/PHD"/>
</dbReference>
<feature type="compositionally biased region" description="Basic residues" evidence="5">
    <location>
        <begin position="492"/>
        <end position="502"/>
    </location>
</feature>
<dbReference type="GO" id="GO:0006355">
    <property type="term" value="P:regulation of DNA-templated transcription"/>
    <property type="evidence" value="ECO:0007669"/>
    <property type="project" value="TreeGrafter"/>
</dbReference>
<dbReference type="GO" id="GO:0034967">
    <property type="term" value="C:Set3 complex"/>
    <property type="evidence" value="ECO:0007669"/>
    <property type="project" value="TreeGrafter"/>
</dbReference>
<dbReference type="SUPFAM" id="SSF82199">
    <property type="entry name" value="SET domain"/>
    <property type="match status" value="1"/>
</dbReference>
<dbReference type="AlphaFoldDB" id="A0A9W9CVH8"/>
<reference evidence="7" key="1">
    <citation type="submission" date="2022-10" db="EMBL/GenBank/DDBJ databases">
        <title>Tapping the CABI collections for fungal endophytes: first genome assemblies for Collariella, Neodidymelliopsis, Ascochyta clinopodiicola, Didymella pomorum, Didymosphaeria variabile, Neocosmospora piperis and Neocucurbitaria cava.</title>
        <authorList>
            <person name="Hill R."/>
        </authorList>
    </citation>
    <scope>NUCLEOTIDE SEQUENCE</scope>
    <source>
        <strain evidence="7">IMI 355082</strain>
    </source>
</reference>
<comment type="caution">
    <text evidence="7">The sequence shown here is derived from an EMBL/GenBank/DDBJ whole genome shotgun (WGS) entry which is preliminary data.</text>
</comment>
<organism evidence="7 8">
    <name type="scientific">Gnomoniopsis smithogilvyi</name>
    <dbReference type="NCBI Taxonomy" id="1191159"/>
    <lineage>
        <taxon>Eukaryota</taxon>
        <taxon>Fungi</taxon>
        <taxon>Dikarya</taxon>
        <taxon>Ascomycota</taxon>
        <taxon>Pezizomycotina</taxon>
        <taxon>Sordariomycetes</taxon>
        <taxon>Sordariomycetidae</taxon>
        <taxon>Diaporthales</taxon>
        <taxon>Gnomoniaceae</taxon>
        <taxon>Gnomoniopsis</taxon>
    </lineage>
</organism>
<keyword evidence="1" id="KW-0479">Metal-binding</keyword>
<evidence type="ECO:0000256" key="1">
    <source>
        <dbReference type="ARBA" id="ARBA00022723"/>
    </source>
</evidence>
<dbReference type="GO" id="GO:0006325">
    <property type="term" value="P:chromatin organization"/>
    <property type="evidence" value="ECO:0007669"/>
    <property type="project" value="UniProtKB-KW"/>
</dbReference>
<dbReference type="InterPro" id="IPR046341">
    <property type="entry name" value="SET_dom_sf"/>
</dbReference>
<dbReference type="SUPFAM" id="SSF57903">
    <property type="entry name" value="FYVE/PHD zinc finger"/>
    <property type="match status" value="1"/>
</dbReference>
<name>A0A9W9CVH8_9PEZI</name>
<dbReference type="Pfam" id="PF00628">
    <property type="entry name" value="PHD"/>
    <property type="match status" value="1"/>
</dbReference>
<feature type="compositionally biased region" description="Low complexity" evidence="5">
    <location>
        <begin position="638"/>
        <end position="652"/>
    </location>
</feature>
<feature type="compositionally biased region" description="Basic residues" evidence="5">
    <location>
        <begin position="166"/>
        <end position="175"/>
    </location>
</feature>
<dbReference type="GO" id="GO:0008270">
    <property type="term" value="F:zinc ion binding"/>
    <property type="evidence" value="ECO:0007669"/>
    <property type="project" value="UniProtKB-KW"/>
</dbReference>
<gene>
    <name evidence="7" type="primary">SET3</name>
    <name evidence="7" type="ORF">N0V93_007236</name>
</gene>
<dbReference type="Proteomes" id="UP001140453">
    <property type="component" value="Unassembled WGS sequence"/>
</dbReference>
<feature type="compositionally biased region" description="Polar residues" evidence="5">
    <location>
        <begin position="185"/>
        <end position="196"/>
    </location>
</feature>
<evidence type="ECO:0000256" key="2">
    <source>
        <dbReference type="ARBA" id="ARBA00022771"/>
    </source>
</evidence>
<dbReference type="PANTHER" id="PTHR46462:SF3">
    <property type="entry name" value="UPSET, ISOFORM A"/>
    <property type="match status" value="1"/>
</dbReference>
<feature type="compositionally biased region" description="Basic residues" evidence="5">
    <location>
        <begin position="124"/>
        <end position="137"/>
    </location>
</feature>
<keyword evidence="8" id="KW-1185">Reference proteome</keyword>
<feature type="region of interest" description="Disordered" evidence="5">
    <location>
        <begin position="580"/>
        <end position="675"/>
    </location>
</feature>
<keyword evidence="2" id="KW-0863">Zinc-finger</keyword>
<dbReference type="Pfam" id="PF00856">
    <property type="entry name" value="SET"/>
    <property type="match status" value="1"/>
</dbReference>
<dbReference type="Gene3D" id="2.170.270.10">
    <property type="entry name" value="SET domain"/>
    <property type="match status" value="1"/>
</dbReference>